<accession>A0AAW2Z588</accession>
<keyword evidence="2" id="KW-1185">Reference proteome</keyword>
<dbReference type="EMBL" id="JAOPGA020001048">
    <property type="protein sequence ID" value="KAL0484474.1"/>
    <property type="molecule type" value="Genomic_DNA"/>
</dbReference>
<dbReference type="AlphaFoldDB" id="A0AAW2Z588"/>
<evidence type="ECO:0000313" key="1">
    <source>
        <dbReference type="EMBL" id="KAL0484474.1"/>
    </source>
</evidence>
<gene>
    <name evidence="1" type="ORF">AKO1_005125</name>
</gene>
<reference evidence="1 2" key="1">
    <citation type="submission" date="2024-03" db="EMBL/GenBank/DDBJ databases">
        <title>The Acrasis kona genome and developmental transcriptomes reveal deep origins of eukaryotic multicellular pathways.</title>
        <authorList>
            <person name="Sheikh S."/>
            <person name="Fu C.-J."/>
            <person name="Brown M.W."/>
            <person name="Baldauf S.L."/>
        </authorList>
    </citation>
    <scope>NUCLEOTIDE SEQUENCE [LARGE SCALE GENOMIC DNA]</scope>
    <source>
        <strain evidence="1 2">ATCC MYA-3509</strain>
    </source>
</reference>
<comment type="caution">
    <text evidence="1">The sequence shown here is derived from an EMBL/GenBank/DDBJ whole genome shotgun (WGS) entry which is preliminary data.</text>
</comment>
<sequence>MSLAQAFQAVEQFEDLRNVAGQRGYAVLDMDGTIIQSSGELNTSVEGSKEKVDNIYCMLQDVRGVLQKDKFKKLEVRDDDVSFLVTMSTAHIFVLKMDVTD</sequence>
<dbReference type="SUPFAM" id="SSF103196">
    <property type="entry name" value="Roadblock/LC7 domain"/>
    <property type="match status" value="1"/>
</dbReference>
<protein>
    <submittedName>
        <fullName evidence="1">Ragulator complex protein LAMTOR</fullName>
    </submittedName>
</protein>
<organism evidence="1 2">
    <name type="scientific">Acrasis kona</name>
    <dbReference type="NCBI Taxonomy" id="1008807"/>
    <lineage>
        <taxon>Eukaryota</taxon>
        <taxon>Discoba</taxon>
        <taxon>Heterolobosea</taxon>
        <taxon>Tetramitia</taxon>
        <taxon>Eutetramitia</taxon>
        <taxon>Acrasidae</taxon>
        <taxon>Acrasis</taxon>
    </lineage>
</organism>
<name>A0AAW2Z588_9EUKA</name>
<dbReference type="Proteomes" id="UP001431209">
    <property type="component" value="Unassembled WGS sequence"/>
</dbReference>
<evidence type="ECO:0000313" key="2">
    <source>
        <dbReference type="Proteomes" id="UP001431209"/>
    </source>
</evidence>
<proteinExistence type="predicted"/>